<keyword evidence="4" id="KW-0862">Zinc</keyword>
<dbReference type="EMBL" id="BGZK01003971">
    <property type="protein sequence ID" value="GBP05941.1"/>
    <property type="molecule type" value="Genomic_DNA"/>
</dbReference>
<organism evidence="6 7">
    <name type="scientific">Eumeta variegata</name>
    <name type="common">Bagworm moth</name>
    <name type="synonym">Eumeta japonica</name>
    <dbReference type="NCBI Taxonomy" id="151549"/>
    <lineage>
        <taxon>Eukaryota</taxon>
        <taxon>Metazoa</taxon>
        <taxon>Ecdysozoa</taxon>
        <taxon>Arthropoda</taxon>
        <taxon>Hexapoda</taxon>
        <taxon>Insecta</taxon>
        <taxon>Pterygota</taxon>
        <taxon>Neoptera</taxon>
        <taxon>Endopterygota</taxon>
        <taxon>Lepidoptera</taxon>
        <taxon>Glossata</taxon>
        <taxon>Ditrysia</taxon>
        <taxon>Tineoidea</taxon>
        <taxon>Psychidae</taxon>
        <taxon>Oiketicinae</taxon>
        <taxon>Eumeta</taxon>
    </lineage>
</organism>
<dbReference type="GO" id="GO:0005096">
    <property type="term" value="F:GTPase activator activity"/>
    <property type="evidence" value="ECO:0007669"/>
    <property type="project" value="UniProtKB-KW"/>
</dbReference>
<feature type="region of interest" description="Disordered" evidence="5">
    <location>
        <begin position="92"/>
        <end position="128"/>
    </location>
</feature>
<evidence type="ECO:0000256" key="4">
    <source>
        <dbReference type="ARBA" id="ARBA00022833"/>
    </source>
</evidence>
<evidence type="ECO:0000313" key="6">
    <source>
        <dbReference type="EMBL" id="GBP05941.1"/>
    </source>
</evidence>
<dbReference type="GO" id="GO:0032012">
    <property type="term" value="P:regulation of ARF protein signal transduction"/>
    <property type="evidence" value="ECO:0007669"/>
    <property type="project" value="TreeGrafter"/>
</dbReference>
<evidence type="ECO:0000256" key="1">
    <source>
        <dbReference type="ARBA" id="ARBA00022468"/>
    </source>
</evidence>
<sequence length="128" mass="14525">MASPRTRRILQELKPKDENSMRHRRLHPTVVQVVFLLLTTIHQPIIPKIVETISILLAWDIKMVADITMLVDINNSIHRSLKIRKKSFLTNLPPSQGGKYSGFGYSRNPPPKTQSQELIDTTLSSLAS</sequence>
<dbReference type="GO" id="GO:0030100">
    <property type="term" value="P:regulation of endocytosis"/>
    <property type="evidence" value="ECO:0007669"/>
    <property type="project" value="TreeGrafter"/>
</dbReference>
<name>A0A4C1SY51_EUMVA</name>
<dbReference type="OrthoDB" id="983479at2759"/>
<keyword evidence="3" id="KW-0863">Zinc-finger</keyword>
<keyword evidence="7" id="KW-1185">Reference proteome</keyword>
<evidence type="ECO:0000256" key="2">
    <source>
        <dbReference type="ARBA" id="ARBA00022723"/>
    </source>
</evidence>
<dbReference type="GO" id="GO:0008270">
    <property type="term" value="F:zinc ion binding"/>
    <property type="evidence" value="ECO:0007669"/>
    <property type="project" value="UniProtKB-KW"/>
</dbReference>
<feature type="compositionally biased region" description="Polar residues" evidence="5">
    <location>
        <begin position="113"/>
        <end position="128"/>
    </location>
</feature>
<dbReference type="GO" id="GO:0000139">
    <property type="term" value="C:Golgi membrane"/>
    <property type="evidence" value="ECO:0007669"/>
    <property type="project" value="TreeGrafter"/>
</dbReference>
<evidence type="ECO:0000256" key="3">
    <source>
        <dbReference type="ARBA" id="ARBA00022771"/>
    </source>
</evidence>
<keyword evidence="2" id="KW-0479">Metal-binding</keyword>
<evidence type="ECO:0000313" key="7">
    <source>
        <dbReference type="Proteomes" id="UP000299102"/>
    </source>
</evidence>
<dbReference type="AlphaFoldDB" id="A0A4C1SY51"/>
<accession>A0A4C1SY51</accession>
<dbReference type="Proteomes" id="UP000299102">
    <property type="component" value="Unassembled WGS sequence"/>
</dbReference>
<keyword evidence="1" id="KW-0343">GTPase activation</keyword>
<evidence type="ECO:0000256" key="5">
    <source>
        <dbReference type="SAM" id="MobiDB-lite"/>
    </source>
</evidence>
<reference evidence="6 7" key="1">
    <citation type="journal article" date="2019" name="Commun. Biol.">
        <title>The bagworm genome reveals a unique fibroin gene that provides high tensile strength.</title>
        <authorList>
            <person name="Kono N."/>
            <person name="Nakamura H."/>
            <person name="Ohtoshi R."/>
            <person name="Tomita M."/>
            <person name="Numata K."/>
            <person name="Arakawa K."/>
        </authorList>
    </citation>
    <scope>NUCLEOTIDE SEQUENCE [LARGE SCALE GENOMIC DNA]</scope>
</reference>
<gene>
    <name evidence="6" type="ORF">EVAR_70537_1</name>
</gene>
<dbReference type="STRING" id="151549.A0A4C1SY51"/>
<dbReference type="PANTHER" id="PTHR46395:SF1">
    <property type="entry name" value="ADP-RIBOSYLATION FACTOR GTPASE-ACTIVATING PROTEIN 1"/>
    <property type="match status" value="1"/>
</dbReference>
<feature type="non-terminal residue" evidence="6">
    <location>
        <position position="128"/>
    </location>
</feature>
<dbReference type="PANTHER" id="PTHR46395">
    <property type="entry name" value="ADP-RIBOSYLATION FACTOR GTPASE-ACTIVATING PROTEIN 1"/>
    <property type="match status" value="1"/>
</dbReference>
<comment type="caution">
    <text evidence="6">The sequence shown here is derived from an EMBL/GenBank/DDBJ whole genome shotgun (WGS) entry which is preliminary data.</text>
</comment>
<proteinExistence type="predicted"/>
<protein>
    <submittedName>
        <fullName evidence="6">Uncharacterized protein</fullName>
    </submittedName>
</protein>